<dbReference type="NCBIfam" id="NF006133">
    <property type="entry name" value="PRK08278.1"/>
    <property type="match status" value="1"/>
</dbReference>
<gene>
    <name evidence="2" type="ORF">CHYS00102_LOCUS14309</name>
</gene>
<feature type="region of interest" description="Disordered" evidence="1">
    <location>
        <begin position="298"/>
        <end position="328"/>
    </location>
</feature>
<organism evidence="2">
    <name type="scientific">Corethron hystrix</name>
    <dbReference type="NCBI Taxonomy" id="216773"/>
    <lineage>
        <taxon>Eukaryota</taxon>
        <taxon>Sar</taxon>
        <taxon>Stramenopiles</taxon>
        <taxon>Ochrophyta</taxon>
        <taxon>Bacillariophyta</taxon>
        <taxon>Coscinodiscophyceae</taxon>
        <taxon>Corethrophycidae</taxon>
        <taxon>Corethrales</taxon>
        <taxon>Corethraceae</taxon>
        <taxon>Corethron</taxon>
    </lineage>
</organism>
<dbReference type="InterPro" id="IPR051935">
    <property type="entry name" value="HSDL2"/>
</dbReference>
<dbReference type="AlphaFoldDB" id="A0A7S1FU39"/>
<sequence>MNTVEKQAHSTTRSPFAGRLNFRGLKGRVAIVTGATRGIGKECALALAREGCHIVVAAKSTEEAPGQPGTIFSVARELSELGAEALPVRTDVLDAASIENCVEKTVERFGRLDIVINNASALWWQPIEDTPIKKYDLITRLNARGSFVLAKLALPHMKKNGFGRVICMSPPIATDYRAYRGITAYHMSKFGMSMVALGVAAEYEDVPGLDITGNALWPATVIESQAAINFDLGERRLWRKATVLADAAVAIICDKNCNGRTLIDDEYLMERGLLIEDLRHYRYDPDFEPPRMLAKAKWQNADGTQGNIRRGDVKKLDRDRAKDSISKL</sequence>
<proteinExistence type="predicted"/>
<reference evidence="2" key="1">
    <citation type="submission" date="2021-01" db="EMBL/GenBank/DDBJ databases">
        <authorList>
            <person name="Corre E."/>
            <person name="Pelletier E."/>
            <person name="Niang G."/>
            <person name="Scheremetjew M."/>
            <person name="Finn R."/>
            <person name="Kale V."/>
            <person name="Holt S."/>
            <person name="Cochrane G."/>
            <person name="Meng A."/>
            <person name="Brown T."/>
            <person name="Cohen L."/>
        </authorList>
    </citation>
    <scope>NUCLEOTIDE SEQUENCE</scope>
    <source>
        <strain evidence="2">308</strain>
    </source>
</reference>
<dbReference type="PRINTS" id="PR00081">
    <property type="entry name" value="GDHRDH"/>
</dbReference>
<accession>A0A7S1FU39</accession>
<evidence type="ECO:0000313" key="2">
    <source>
        <dbReference type="EMBL" id="CAD8887111.1"/>
    </source>
</evidence>
<dbReference type="InterPro" id="IPR036291">
    <property type="entry name" value="NAD(P)-bd_dom_sf"/>
</dbReference>
<feature type="compositionally biased region" description="Basic and acidic residues" evidence="1">
    <location>
        <begin position="309"/>
        <end position="328"/>
    </location>
</feature>
<dbReference type="EMBL" id="HBFR01019868">
    <property type="protein sequence ID" value="CAD8887111.1"/>
    <property type="molecule type" value="Transcribed_RNA"/>
</dbReference>
<dbReference type="PANTHER" id="PTHR42808:SF4">
    <property type="entry name" value="SHORT CHAIN DEHYDROGENASE"/>
    <property type="match status" value="1"/>
</dbReference>
<dbReference type="Pfam" id="PF00106">
    <property type="entry name" value="adh_short"/>
    <property type="match status" value="1"/>
</dbReference>
<dbReference type="SUPFAM" id="SSF51735">
    <property type="entry name" value="NAD(P)-binding Rossmann-fold domains"/>
    <property type="match status" value="1"/>
</dbReference>
<name>A0A7S1FU39_9STRA</name>
<dbReference type="PANTHER" id="PTHR42808">
    <property type="entry name" value="HYDROXYSTEROID DEHYDROGENASE-LIKE PROTEIN 2"/>
    <property type="match status" value="1"/>
</dbReference>
<dbReference type="Gene3D" id="3.40.50.720">
    <property type="entry name" value="NAD(P)-binding Rossmann-like Domain"/>
    <property type="match status" value="1"/>
</dbReference>
<protein>
    <submittedName>
        <fullName evidence="2">Uncharacterized protein</fullName>
    </submittedName>
</protein>
<evidence type="ECO:0000256" key="1">
    <source>
        <dbReference type="SAM" id="MobiDB-lite"/>
    </source>
</evidence>
<dbReference type="InterPro" id="IPR002347">
    <property type="entry name" value="SDR_fam"/>
</dbReference>